<dbReference type="EMBL" id="JBJUIK010000004">
    <property type="protein sequence ID" value="KAL3530005.1"/>
    <property type="molecule type" value="Genomic_DNA"/>
</dbReference>
<evidence type="ECO:0000256" key="2">
    <source>
        <dbReference type="ARBA" id="ARBA00022692"/>
    </source>
</evidence>
<protein>
    <recommendedName>
        <fullName evidence="8">Disease resistance R13L4/SHOC-2-like LRR domain-containing protein</fullName>
    </recommendedName>
</protein>
<evidence type="ECO:0000256" key="6">
    <source>
        <dbReference type="ARBA" id="ARBA00023136"/>
    </source>
</evidence>
<dbReference type="Pfam" id="PF23598">
    <property type="entry name" value="LRR_14"/>
    <property type="match status" value="1"/>
</dbReference>
<evidence type="ECO:0000256" key="1">
    <source>
        <dbReference type="ARBA" id="ARBA00004479"/>
    </source>
</evidence>
<keyword evidence="2" id="KW-0812">Transmembrane</keyword>
<evidence type="ECO:0000313" key="10">
    <source>
        <dbReference type="Proteomes" id="UP001630127"/>
    </source>
</evidence>
<name>A0ABD3AH84_9GENT</name>
<dbReference type="SUPFAM" id="SSF52058">
    <property type="entry name" value="L domain-like"/>
    <property type="match status" value="1"/>
</dbReference>
<comment type="subcellular location">
    <subcellularLocation>
        <location evidence="1">Membrane</location>
        <topology evidence="1">Single-pass type I membrane protein</topology>
    </subcellularLocation>
</comment>
<keyword evidence="4" id="KW-0677">Repeat</keyword>
<accession>A0ABD3AH84</accession>
<gene>
    <name evidence="9" type="ORF">ACH5RR_009327</name>
</gene>
<evidence type="ECO:0000313" key="9">
    <source>
        <dbReference type="EMBL" id="KAL3530005.1"/>
    </source>
</evidence>
<dbReference type="InterPro" id="IPR046956">
    <property type="entry name" value="RLP23-like"/>
</dbReference>
<proteinExistence type="predicted"/>
<keyword evidence="10" id="KW-1185">Reference proteome</keyword>
<keyword evidence="3" id="KW-0732">Signal</keyword>
<evidence type="ECO:0000256" key="5">
    <source>
        <dbReference type="ARBA" id="ARBA00022989"/>
    </source>
</evidence>
<evidence type="ECO:0000256" key="4">
    <source>
        <dbReference type="ARBA" id="ARBA00022737"/>
    </source>
</evidence>
<dbReference type="PANTHER" id="PTHR48063">
    <property type="entry name" value="LRR RECEPTOR-LIKE KINASE"/>
    <property type="match status" value="1"/>
</dbReference>
<organism evidence="9 10">
    <name type="scientific">Cinchona calisaya</name>
    <dbReference type="NCBI Taxonomy" id="153742"/>
    <lineage>
        <taxon>Eukaryota</taxon>
        <taxon>Viridiplantae</taxon>
        <taxon>Streptophyta</taxon>
        <taxon>Embryophyta</taxon>
        <taxon>Tracheophyta</taxon>
        <taxon>Spermatophyta</taxon>
        <taxon>Magnoliopsida</taxon>
        <taxon>eudicotyledons</taxon>
        <taxon>Gunneridae</taxon>
        <taxon>Pentapetalae</taxon>
        <taxon>asterids</taxon>
        <taxon>lamiids</taxon>
        <taxon>Gentianales</taxon>
        <taxon>Rubiaceae</taxon>
        <taxon>Cinchonoideae</taxon>
        <taxon>Cinchoneae</taxon>
        <taxon>Cinchona</taxon>
    </lineage>
</organism>
<evidence type="ECO:0000256" key="7">
    <source>
        <dbReference type="ARBA" id="ARBA00023180"/>
    </source>
</evidence>
<comment type="caution">
    <text evidence="9">The sequence shown here is derived from an EMBL/GenBank/DDBJ whole genome shotgun (WGS) entry which is preliminary data.</text>
</comment>
<dbReference type="InterPro" id="IPR032675">
    <property type="entry name" value="LRR_dom_sf"/>
</dbReference>
<dbReference type="InterPro" id="IPR001611">
    <property type="entry name" value="Leu-rich_rpt"/>
</dbReference>
<evidence type="ECO:0000256" key="3">
    <source>
        <dbReference type="ARBA" id="ARBA00022729"/>
    </source>
</evidence>
<dbReference type="Proteomes" id="UP001630127">
    <property type="component" value="Unassembled WGS sequence"/>
</dbReference>
<keyword evidence="7" id="KW-0325">Glycoprotein</keyword>
<feature type="domain" description="Disease resistance R13L4/SHOC-2-like LRR" evidence="8">
    <location>
        <begin position="73"/>
        <end position="253"/>
    </location>
</feature>
<keyword evidence="6" id="KW-0472">Membrane</keyword>
<dbReference type="AlphaFoldDB" id="A0ABD3AH84"/>
<dbReference type="Gene3D" id="3.80.10.10">
    <property type="entry name" value="Ribonuclease Inhibitor"/>
    <property type="match status" value="2"/>
</dbReference>
<dbReference type="GO" id="GO:0016020">
    <property type="term" value="C:membrane"/>
    <property type="evidence" value="ECO:0007669"/>
    <property type="project" value="UniProtKB-SubCell"/>
</dbReference>
<dbReference type="InterPro" id="IPR055414">
    <property type="entry name" value="LRR_R13L4/SHOC2-like"/>
</dbReference>
<dbReference type="PANTHER" id="PTHR48063:SF98">
    <property type="entry name" value="LRR RECEPTOR-LIKE SERINE_THREONINE-PROTEIN KINASE FLS2"/>
    <property type="match status" value="1"/>
</dbReference>
<sequence>MLIAANGKELFVKTKVANLDWLVGLSNFEHLDMSYVDLSKVSNWLNVINKIPSLVETTLLLEDTYFKCPIPRTIRNSTKLKYVDLSGSNPNSAMLKWLYNCTSLETLLLYNNPLHGASAILDDIILQLGVLKNLQALSGSIPTNIGRLSSLEFLGLSDNKLHGSTLLENLGQLSKLEILDISSNSVEGIVTETQLDNLTHLRMFVAFGNSLTLNVSSSWIPRTQFRMLSLGSWQLVPEFQTWLQSPKTLVILDLSSTGISGTIPSWFWNLSMQFGDFNLSHNQLHGEISSINGNQENSYIDLNSNKFNGTLPLFISPAYSFLDLSNNSFSGGISHFLCDAKSENKIVYYLDLARLSTC</sequence>
<dbReference type="Pfam" id="PF00560">
    <property type="entry name" value="LRR_1"/>
    <property type="match status" value="1"/>
</dbReference>
<keyword evidence="5" id="KW-1133">Transmembrane helix</keyword>
<reference evidence="9 10" key="1">
    <citation type="submission" date="2024-11" db="EMBL/GenBank/DDBJ databases">
        <title>A near-complete genome assembly of Cinchona calisaya.</title>
        <authorList>
            <person name="Lian D.C."/>
            <person name="Zhao X.W."/>
            <person name="Wei L."/>
        </authorList>
    </citation>
    <scope>NUCLEOTIDE SEQUENCE [LARGE SCALE GENOMIC DNA]</scope>
    <source>
        <tissue evidence="9">Nenye</tissue>
    </source>
</reference>
<evidence type="ECO:0000259" key="8">
    <source>
        <dbReference type="Pfam" id="PF23598"/>
    </source>
</evidence>